<dbReference type="EMBL" id="CARXXK010000001">
    <property type="protein sequence ID" value="CAI6346753.1"/>
    <property type="molecule type" value="Genomic_DNA"/>
</dbReference>
<protein>
    <recommendedName>
        <fullName evidence="3">LAGLIDADG homing endonuclease</fullName>
    </recommendedName>
</protein>
<gene>
    <name evidence="1" type="ORF">MEUPH1_LOCUS3626</name>
</gene>
<reference evidence="1 2" key="1">
    <citation type="submission" date="2023-01" db="EMBL/GenBank/DDBJ databases">
        <authorList>
            <person name="Whitehead M."/>
        </authorList>
    </citation>
    <scope>NUCLEOTIDE SEQUENCE [LARGE SCALE GENOMIC DNA]</scope>
</reference>
<keyword evidence="2" id="KW-1185">Reference proteome</keyword>
<name>A0AAV0VVH4_9HEMI</name>
<dbReference type="Proteomes" id="UP001160148">
    <property type="component" value="Unassembled WGS sequence"/>
</dbReference>
<evidence type="ECO:0000313" key="1">
    <source>
        <dbReference type="EMBL" id="CAI6346753.1"/>
    </source>
</evidence>
<organism evidence="1 2">
    <name type="scientific">Macrosiphum euphorbiae</name>
    <name type="common">potato aphid</name>
    <dbReference type="NCBI Taxonomy" id="13131"/>
    <lineage>
        <taxon>Eukaryota</taxon>
        <taxon>Metazoa</taxon>
        <taxon>Ecdysozoa</taxon>
        <taxon>Arthropoda</taxon>
        <taxon>Hexapoda</taxon>
        <taxon>Insecta</taxon>
        <taxon>Pterygota</taxon>
        <taxon>Neoptera</taxon>
        <taxon>Paraneoptera</taxon>
        <taxon>Hemiptera</taxon>
        <taxon>Sternorrhyncha</taxon>
        <taxon>Aphidomorpha</taxon>
        <taxon>Aphidoidea</taxon>
        <taxon>Aphididae</taxon>
        <taxon>Macrosiphini</taxon>
        <taxon>Macrosiphum</taxon>
    </lineage>
</organism>
<proteinExistence type="predicted"/>
<dbReference type="AlphaFoldDB" id="A0AAV0VVH4"/>
<accession>A0AAV0VVH4</accession>
<sequence length="78" mass="8584">MEFDGIGVSHEAISDICNVILKKGKCNKAKKNLVMALNNANSALRKSLGAKTENNTNLRKQLEDNDFCTYIPTTKIAN</sequence>
<evidence type="ECO:0008006" key="3">
    <source>
        <dbReference type="Google" id="ProtNLM"/>
    </source>
</evidence>
<evidence type="ECO:0000313" key="2">
    <source>
        <dbReference type="Proteomes" id="UP001160148"/>
    </source>
</evidence>
<comment type="caution">
    <text evidence="1">The sequence shown here is derived from an EMBL/GenBank/DDBJ whole genome shotgun (WGS) entry which is preliminary data.</text>
</comment>